<keyword evidence="3" id="KW-1185">Reference proteome</keyword>
<evidence type="ECO:0000256" key="1">
    <source>
        <dbReference type="SAM" id="Phobius"/>
    </source>
</evidence>
<dbReference type="AlphaFoldDB" id="A0A0A7FW55"/>
<name>A0A0A7FW55_9CLOT</name>
<feature type="transmembrane region" description="Helical" evidence="1">
    <location>
        <begin position="36"/>
        <end position="53"/>
    </location>
</feature>
<accession>A0A0A7FW55</accession>
<sequence>MGILITIFSFLVMLAVVAGLYFLLKKYVFPKVRINKYIPLAVAVILLIIQMTGKMPNSIVGMIATPVIVLSFLWFMDIQQTGGPKKAEKKIVIKPKAKPNRAKHLKK</sequence>
<feature type="transmembrane region" description="Helical" evidence="1">
    <location>
        <begin position="59"/>
        <end position="76"/>
    </location>
</feature>
<dbReference type="HOGENOM" id="CLU_161221_0_0_9"/>
<evidence type="ECO:0000313" key="3">
    <source>
        <dbReference type="Proteomes" id="UP000030635"/>
    </source>
</evidence>
<proteinExistence type="predicted"/>
<reference evidence="2 3" key="1">
    <citation type="journal article" date="2015" name="Infect. Genet. Evol.">
        <title>Genomic sequences of six botulinum neurotoxin-producing strains representing three clostridial species illustrate the mobility and diversity of botulinum neurotoxin genes.</title>
        <authorList>
            <person name="Smith T.J."/>
            <person name="Hill K.K."/>
            <person name="Xie G."/>
            <person name="Foley B.T."/>
            <person name="Williamson C.H."/>
            <person name="Foster J.T."/>
            <person name="Johnson S.L."/>
            <person name="Chertkov O."/>
            <person name="Teshima H."/>
            <person name="Gibbons H.S."/>
            <person name="Johnsky L.A."/>
            <person name="Karavis M.A."/>
            <person name="Smith L.A."/>
        </authorList>
    </citation>
    <scope>NUCLEOTIDE SEQUENCE [LARGE SCALE GENOMIC DNA]</scope>
    <source>
        <strain evidence="2 3">Sullivan</strain>
    </source>
</reference>
<gene>
    <name evidence="2" type="ORF">U729_2062</name>
</gene>
<dbReference type="eggNOG" id="ENOG502ZKDP">
    <property type="taxonomic scope" value="Bacteria"/>
</dbReference>
<keyword evidence="1" id="KW-1133">Transmembrane helix</keyword>
<keyword evidence="1" id="KW-0472">Membrane</keyword>
<evidence type="ECO:0000313" key="2">
    <source>
        <dbReference type="EMBL" id="AIY83817.1"/>
    </source>
</evidence>
<organism evidence="2 3">
    <name type="scientific">Clostridium baratii str. Sullivan</name>
    <dbReference type="NCBI Taxonomy" id="1415775"/>
    <lineage>
        <taxon>Bacteria</taxon>
        <taxon>Bacillati</taxon>
        <taxon>Bacillota</taxon>
        <taxon>Clostridia</taxon>
        <taxon>Eubacteriales</taxon>
        <taxon>Clostridiaceae</taxon>
        <taxon>Clostridium</taxon>
    </lineage>
</organism>
<dbReference type="STRING" id="1561.NPD11_957"/>
<protein>
    <submittedName>
        <fullName evidence="2">Putative membrane protein</fullName>
    </submittedName>
</protein>
<dbReference type="OrthoDB" id="1923861at2"/>
<dbReference type="EMBL" id="CP006905">
    <property type="protein sequence ID" value="AIY83817.1"/>
    <property type="molecule type" value="Genomic_DNA"/>
</dbReference>
<keyword evidence="1" id="KW-0812">Transmembrane</keyword>
<dbReference type="KEGG" id="cbv:U729_2062"/>
<dbReference type="GeneID" id="60852550"/>
<dbReference type="RefSeq" id="WP_039314487.1">
    <property type="nucleotide sequence ID" value="NZ_CP006905.1"/>
</dbReference>
<feature type="transmembrane region" description="Helical" evidence="1">
    <location>
        <begin position="6"/>
        <end position="24"/>
    </location>
</feature>
<dbReference type="Proteomes" id="UP000030635">
    <property type="component" value="Chromosome"/>
</dbReference>